<keyword evidence="1" id="KW-0479">Metal-binding</keyword>
<dbReference type="InterPro" id="IPR050963">
    <property type="entry name" value="Sirohydro_Cobaltochel/CbiX"/>
</dbReference>
<dbReference type="InterPro" id="IPR002762">
    <property type="entry name" value="CbiX-like"/>
</dbReference>
<dbReference type="PANTHER" id="PTHR33542">
    <property type="entry name" value="SIROHYDROCHLORIN FERROCHELATASE, CHLOROPLASTIC"/>
    <property type="match status" value="1"/>
</dbReference>
<proteinExistence type="predicted"/>
<dbReference type="Proteomes" id="UP000294593">
    <property type="component" value="Unassembled WGS sequence"/>
</dbReference>
<dbReference type="GO" id="GO:0016829">
    <property type="term" value="F:lyase activity"/>
    <property type="evidence" value="ECO:0007669"/>
    <property type="project" value="UniProtKB-KW"/>
</dbReference>
<evidence type="ECO:0000313" key="3">
    <source>
        <dbReference type="EMBL" id="TDP87992.1"/>
    </source>
</evidence>
<reference evidence="3 4" key="1">
    <citation type="submission" date="2019-03" db="EMBL/GenBank/DDBJ databases">
        <title>Genomic Encyclopedia of Type Strains, Phase IV (KMG-IV): sequencing the most valuable type-strain genomes for metagenomic binning, comparative biology and taxonomic classification.</title>
        <authorList>
            <person name="Goeker M."/>
        </authorList>
    </citation>
    <scope>NUCLEOTIDE SEQUENCE [LARGE SCALE GENOMIC DNA]</scope>
    <source>
        <strain evidence="3 4">DSM 11901</strain>
    </source>
</reference>
<dbReference type="EMBL" id="SNXW01000001">
    <property type="protein sequence ID" value="TDP87992.1"/>
    <property type="molecule type" value="Genomic_DNA"/>
</dbReference>
<evidence type="ECO:0000313" key="4">
    <source>
        <dbReference type="Proteomes" id="UP000294593"/>
    </source>
</evidence>
<accession>A0A4R6RN66</accession>
<name>A0A4R6RN66_9BURK</name>
<dbReference type="SUPFAM" id="SSF53800">
    <property type="entry name" value="Chelatase"/>
    <property type="match status" value="1"/>
</dbReference>
<dbReference type="CDD" id="cd03416">
    <property type="entry name" value="CbiX_SirB_N"/>
    <property type="match status" value="1"/>
</dbReference>
<dbReference type="OrthoDB" id="9797895at2"/>
<dbReference type="Gene3D" id="3.40.50.1400">
    <property type="match status" value="1"/>
</dbReference>
<sequence>MTRLGILLFAHGARDPAWAQPFEAVARRLTEQASAQGHLVTLAFLEFMSPDILAAGAALAEQGCTEVAVVPLFLGAGGHVRKDLPRLLAELAEAHPGVQWRLSAAVGETDILIQGMADAAWSLAQPGT</sequence>
<keyword evidence="4" id="KW-1185">Reference proteome</keyword>
<comment type="caution">
    <text evidence="3">The sequence shown here is derived from an EMBL/GenBank/DDBJ whole genome shotgun (WGS) entry which is preliminary data.</text>
</comment>
<protein>
    <submittedName>
        <fullName evidence="3">Sirohydrochlorin cobaltochelatase</fullName>
    </submittedName>
</protein>
<organism evidence="3 4">
    <name type="scientific">Aquabacterium commune</name>
    <dbReference type="NCBI Taxonomy" id="70586"/>
    <lineage>
        <taxon>Bacteria</taxon>
        <taxon>Pseudomonadati</taxon>
        <taxon>Pseudomonadota</taxon>
        <taxon>Betaproteobacteria</taxon>
        <taxon>Burkholderiales</taxon>
        <taxon>Aquabacterium</taxon>
    </lineage>
</organism>
<dbReference type="Pfam" id="PF01903">
    <property type="entry name" value="CbiX"/>
    <property type="match status" value="1"/>
</dbReference>
<dbReference type="AlphaFoldDB" id="A0A4R6RN66"/>
<keyword evidence="2" id="KW-0456">Lyase</keyword>
<gene>
    <name evidence="3" type="ORF">EV672_101127</name>
</gene>
<dbReference type="RefSeq" id="WP_133605661.1">
    <property type="nucleotide sequence ID" value="NZ_SNXW01000001.1"/>
</dbReference>
<dbReference type="PANTHER" id="PTHR33542:SF3">
    <property type="entry name" value="SIROHYDROCHLORIN FERROCHELATASE, CHLOROPLASTIC"/>
    <property type="match status" value="1"/>
</dbReference>
<evidence type="ECO:0000256" key="1">
    <source>
        <dbReference type="ARBA" id="ARBA00022723"/>
    </source>
</evidence>
<dbReference type="GO" id="GO:0046872">
    <property type="term" value="F:metal ion binding"/>
    <property type="evidence" value="ECO:0007669"/>
    <property type="project" value="UniProtKB-KW"/>
</dbReference>
<evidence type="ECO:0000256" key="2">
    <source>
        <dbReference type="ARBA" id="ARBA00023239"/>
    </source>
</evidence>